<dbReference type="EMBL" id="JAJJPB010000016">
    <property type="protein sequence ID" value="MCC9295604.1"/>
    <property type="molecule type" value="Genomic_DNA"/>
</dbReference>
<dbReference type="Pfam" id="PF11794">
    <property type="entry name" value="HpaB_N"/>
    <property type="match status" value="1"/>
</dbReference>
<comment type="caution">
    <text evidence="6">The sequence shown here is derived from an EMBL/GenBank/DDBJ whole genome shotgun (WGS) entry which is preliminary data.</text>
</comment>
<name>A0ABS8N8X0_9CLOT</name>
<dbReference type="Gene3D" id="2.40.110.10">
    <property type="entry name" value="Butyryl-CoA Dehydrogenase, subunit A, domain 2"/>
    <property type="match status" value="1"/>
</dbReference>
<gene>
    <name evidence="6" type="ORF">LN736_12115</name>
</gene>
<evidence type="ECO:0000313" key="6">
    <source>
        <dbReference type="EMBL" id="MCC9295604.1"/>
    </source>
</evidence>
<dbReference type="Gene3D" id="1.10.3140.10">
    <property type="entry name" value="4-hydroxybutyryl-coa dehydratase, domain 1"/>
    <property type="match status" value="1"/>
</dbReference>
<reference evidence="6" key="1">
    <citation type="submission" date="2021-11" db="EMBL/GenBank/DDBJ databases">
        <authorList>
            <person name="Qingchun L."/>
            <person name="Dong Z."/>
            <person name="Zongwei Q."/>
            <person name="Jia Z."/>
            <person name="Duotao L."/>
        </authorList>
    </citation>
    <scope>NUCLEOTIDE SEQUENCE</scope>
    <source>
        <strain evidence="6">WLY-B-L2</strain>
    </source>
</reference>
<feature type="domain" description="HpaB/PvcC/4-BUDH C-terminal" evidence="4">
    <location>
        <begin position="285"/>
        <end position="478"/>
    </location>
</feature>
<dbReference type="Gene3D" id="1.20.140.10">
    <property type="entry name" value="Butyryl-CoA Dehydrogenase, subunit A, domain 3"/>
    <property type="match status" value="1"/>
</dbReference>
<keyword evidence="2" id="KW-0274">FAD</keyword>
<keyword evidence="3" id="KW-0560">Oxidoreductase</keyword>
<evidence type="ECO:0000313" key="7">
    <source>
        <dbReference type="Proteomes" id="UP001165422"/>
    </source>
</evidence>
<sequence length="491" mass="54692">MEMMTGQEYKDSLRKRNIKVYVKGKLLNSNEVIDHPFIRGHVNAAALTYDLADDPMYEDLMTATSHLTGKKINRFTHIHQSVDDLIKKVKMLRMISQKTGTCYQRCVGFDAMNATYSVTYEMDKKLETNYHERFKEFLLYVQENDIMVAGAMTDPKGDRSLRPSQQADPDLFVHVVSKNDKGIIIRGAKAHMTGMVNSHEMLIMPTMGMKKEDKDYAICCAVPVDAPGIIHIFGRQTNDDRKCEGDIDQGNAKYGIVGGECLTVLENVFVPWNRVFMCGETEFAGVLVERFACYHRQNYGGCKGGVSDVVIGASAVMADYSGYSKAGHIKDKINEMIHMAETLYACSIACSAEGKPTASGAYFVDPLLANVSKHNVTKLIYDIDRIAQDIAGGIVATMPSESDLDNPEIGKYIRKYLKGISSVPTEDRMRIARLIENMTGGTALVESMHGAGSPQAQKVMYSRLSNLEHKKQCALKIAGIRIEKKEEKEID</sequence>
<proteinExistence type="predicted"/>
<dbReference type="SUPFAM" id="SSF56645">
    <property type="entry name" value="Acyl-CoA dehydrogenase NM domain-like"/>
    <property type="match status" value="1"/>
</dbReference>
<evidence type="ECO:0000256" key="1">
    <source>
        <dbReference type="ARBA" id="ARBA00022630"/>
    </source>
</evidence>
<accession>A0ABS8N8X0</accession>
<evidence type="ECO:0000259" key="5">
    <source>
        <dbReference type="Pfam" id="PF11794"/>
    </source>
</evidence>
<dbReference type="InterPro" id="IPR046373">
    <property type="entry name" value="Acyl-CoA_Oxase/DH_mid-dom_sf"/>
</dbReference>
<organism evidence="6 7">
    <name type="scientific">Clostridium aromativorans</name>
    <dbReference type="NCBI Taxonomy" id="2836848"/>
    <lineage>
        <taxon>Bacteria</taxon>
        <taxon>Bacillati</taxon>
        <taxon>Bacillota</taxon>
        <taxon>Clostridia</taxon>
        <taxon>Eubacteriales</taxon>
        <taxon>Clostridiaceae</taxon>
        <taxon>Clostridium</taxon>
    </lineage>
</organism>
<dbReference type="InterPro" id="IPR024719">
    <property type="entry name" value="HpaB/PvcC/4-BUDH_C"/>
</dbReference>
<evidence type="ECO:0000259" key="4">
    <source>
        <dbReference type="Pfam" id="PF03241"/>
    </source>
</evidence>
<keyword evidence="7" id="KW-1185">Reference proteome</keyword>
<dbReference type="SUPFAM" id="SSF47203">
    <property type="entry name" value="Acyl-CoA dehydrogenase C-terminal domain-like"/>
    <property type="match status" value="1"/>
</dbReference>
<dbReference type="InterPro" id="IPR024674">
    <property type="entry name" value="HpaB/PvcC/4-BUDH_N"/>
</dbReference>
<evidence type="ECO:0000256" key="2">
    <source>
        <dbReference type="ARBA" id="ARBA00022827"/>
    </source>
</evidence>
<evidence type="ECO:0000256" key="3">
    <source>
        <dbReference type="ARBA" id="ARBA00023002"/>
    </source>
</evidence>
<dbReference type="InterPro" id="IPR009100">
    <property type="entry name" value="AcylCoA_DH/oxidase_NM_dom_sf"/>
</dbReference>
<keyword evidence="1" id="KW-0285">Flavoprotein</keyword>
<dbReference type="PIRSF" id="PIRSF000331">
    <property type="entry name" value="HpaA_HpaB"/>
    <property type="match status" value="1"/>
</dbReference>
<dbReference type="Pfam" id="PF03241">
    <property type="entry name" value="HpaB"/>
    <property type="match status" value="1"/>
</dbReference>
<dbReference type="PANTHER" id="PTHR36117">
    <property type="entry name" value="4-HYDROXYPHENYLACETATE 3-MONOOXYGENASE-RELATED"/>
    <property type="match status" value="1"/>
</dbReference>
<dbReference type="Proteomes" id="UP001165422">
    <property type="component" value="Unassembled WGS sequence"/>
</dbReference>
<dbReference type="InterPro" id="IPR036250">
    <property type="entry name" value="AcylCo_DH-like_C"/>
</dbReference>
<feature type="domain" description="HpaB/PvcC/4-BUDH N-terminal" evidence="5">
    <location>
        <begin position="5"/>
        <end position="277"/>
    </location>
</feature>
<dbReference type="InterPro" id="IPR004925">
    <property type="entry name" value="HpaB/PvcC/4-BUDH"/>
</dbReference>
<dbReference type="PANTHER" id="PTHR36117:SF3">
    <property type="entry name" value="4-HYDROXYPHENYLACETATE 3-MONOOXYGENASE-RELATED"/>
    <property type="match status" value="1"/>
</dbReference>
<protein>
    <submittedName>
        <fullName evidence="6">4-hydroxyphenylacetate 3-hydroxylase family protein</fullName>
    </submittedName>
</protein>